<dbReference type="Proteomes" id="UP001066276">
    <property type="component" value="Chromosome 2_2"/>
</dbReference>
<evidence type="ECO:0000313" key="3">
    <source>
        <dbReference type="Proteomes" id="UP001066276"/>
    </source>
</evidence>
<comment type="caution">
    <text evidence="2">The sequence shown here is derived from an EMBL/GenBank/DDBJ whole genome shotgun (WGS) entry which is preliminary data.</text>
</comment>
<sequence length="134" mass="14789">MGLDRRRLARLGGQGGRARRQARAARLDRPEGCSARSAARRSEVTEPRMSGEARTERLELSGTQQAARDHWTMRRARTTKDLPVGTGRISGPGGAAELHIMGRHKPLETHKANAIQLKSPSSQGYSETYMRARS</sequence>
<evidence type="ECO:0000256" key="1">
    <source>
        <dbReference type="SAM" id="MobiDB-lite"/>
    </source>
</evidence>
<evidence type="ECO:0000313" key="2">
    <source>
        <dbReference type="EMBL" id="KAJ1193614.1"/>
    </source>
</evidence>
<organism evidence="2 3">
    <name type="scientific">Pleurodeles waltl</name>
    <name type="common">Iberian ribbed newt</name>
    <dbReference type="NCBI Taxonomy" id="8319"/>
    <lineage>
        <taxon>Eukaryota</taxon>
        <taxon>Metazoa</taxon>
        <taxon>Chordata</taxon>
        <taxon>Craniata</taxon>
        <taxon>Vertebrata</taxon>
        <taxon>Euteleostomi</taxon>
        <taxon>Amphibia</taxon>
        <taxon>Batrachia</taxon>
        <taxon>Caudata</taxon>
        <taxon>Salamandroidea</taxon>
        <taxon>Salamandridae</taxon>
        <taxon>Pleurodelinae</taxon>
        <taxon>Pleurodeles</taxon>
    </lineage>
</organism>
<name>A0AAV7V065_PLEWA</name>
<keyword evidence="3" id="KW-1185">Reference proteome</keyword>
<proteinExistence type="predicted"/>
<feature type="region of interest" description="Disordered" evidence="1">
    <location>
        <begin position="1"/>
        <end position="69"/>
    </location>
</feature>
<dbReference type="EMBL" id="JANPWB010000004">
    <property type="protein sequence ID" value="KAJ1193614.1"/>
    <property type="molecule type" value="Genomic_DNA"/>
</dbReference>
<dbReference type="AlphaFoldDB" id="A0AAV7V065"/>
<accession>A0AAV7V065</accession>
<protein>
    <submittedName>
        <fullName evidence="2">Uncharacterized protein</fullName>
    </submittedName>
</protein>
<reference evidence="2" key="1">
    <citation type="journal article" date="2022" name="bioRxiv">
        <title>Sequencing and chromosome-scale assembly of the giantPleurodeles waltlgenome.</title>
        <authorList>
            <person name="Brown T."/>
            <person name="Elewa A."/>
            <person name="Iarovenko S."/>
            <person name="Subramanian E."/>
            <person name="Araus A.J."/>
            <person name="Petzold A."/>
            <person name="Susuki M."/>
            <person name="Suzuki K.-i.T."/>
            <person name="Hayashi T."/>
            <person name="Toyoda A."/>
            <person name="Oliveira C."/>
            <person name="Osipova E."/>
            <person name="Leigh N.D."/>
            <person name="Simon A."/>
            <person name="Yun M.H."/>
        </authorList>
    </citation>
    <scope>NUCLEOTIDE SEQUENCE</scope>
    <source>
        <strain evidence="2">20211129_DDA</strain>
        <tissue evidence="2">Liver</tissue>
    </source>
</reference>
<feature type="compositionally biased region" description="Basic and acidic residues" evidence="1">
    <location>
        <begin position="40"/>
        <end position="59"/>
    </location>
</feature>
<gene>
    <name evidence="2" type="ORF">NDU88_002910</name>
</gene>